<gene>
    <name evidence="2" type="ORF">Aru02nite_71240</name>
</gene>
<comment type="caution">
    <text evidence="2">The sequence shown here is derived from an EMBL/GenBank/DDBJ whole genome shotgun (WGS) entry which is preliminary data.</text>
</comment>
<proteinExistence type="predicted"/>
<keyword evidence="3" id="KW-1185">Reference proteome</keyword>
<feature type="region of interest" description="Disordered" evidence="1">
    <location>
        <begin position="1"/>
        <end position="73"/>
    </location>
</feature>
<evidence type="ECO:0000313" key="2">
    <source>
        <dbReference type="EMBL" id="GID16235.1"/>
    </source>
</evidence>
<sequence>MAGSYAPTRTGETPDVAVHNRPPTGSATPVDVTSDAGPRSRTDGDPVESAGRAAADGDDAADGGWDGGRAGDALAVPAGTSAATSAAASMSRTVRTRTSAGITVMTLMISAP</sequence>
<name>A0A8J3NGQ5_9ACTN</name>
<protein>
    <submittedName>
        <fullName evidence="2">Uncharacterized protein</fullName>
    </submittedName>
</protein>
<dbReference type="EMBL" id="BOMB01000055">
    <property type="protein sequence ID" value="GID16235.1"/>
    <property type="molecule type" value="Genomic_DNA"/>
</dbReference>
<evidence type="ECO:0000256" key="1">
    <source>
        <dbReference type="SAM" id="MobiDB-lite"/>
    </source>
</evidence>
<accession>A0A8J3NGQ5</accession>
<dbReference type="Proteomes" id="UP000612808">
    <property type="component" value="Unassembled WGS sequence"/>
</dbReference>
<dbReference type="AlphaFoldDB" id="A0A8J3NGQ5"/>
<reference evidence="2" key="1">
    <citation type="submission" date="2021-01" db="EMBL/GenBank/DDBJ databases">
        <title>Whole genome shotgun sequence of Actinocatenispora rupis NBRC 107355.</title>
        <authorList>
            <person name="Komaki H."/>
            <person name="Tamura T."/>
        </authorList>
    </citation>
    <scope>NUCLEOTIDE SEQUENCE</scope>
    <source>
        <strain evidence="2">NBRC 107355</strain>
    </source>
</reference>
<evidence type="ECO:0000313" key="3">
    <source>
        <dbReference type="Proteomes" id="UP000612808"/>
    </source>
</evidence>
<organism evidence="2 3">
    <name type="scientific">Actinocatenispora rupis</name>
    <dbReference type="NCBI Taxonomy" id="519421"/>
    <lineage>
        <taxon>Bacteria</taxon>
        <taxon>Bacillati</taxon>
        <taxon>Actinomycetota</taxon>
        <taxon>Actinomycetes</taxon>
        <taxon>Micromonosporales</taxon>
        <taxon>Micromonosporaceae</taxon>
        <taxon>Actinocatenispora</taxon>
    </lineage>
</organism>